<dbReference type="PROSITE" id="PS50157">
    <property type="entry name" value="ZINC_FINGER_C2H2_2"/>
    <property type="match status" value="4"/>
</dbReference>
<reference evidence="4" key="2">
    <citation type="submission" date="2017-10" db="EMBL/GenBank/DDBJ databases">
        <title>Ladona fulva Genome sequencing and assembly.</title>
        <authorList>
            <person name="Murali S."/>
            <person name="Richards S."/>
            <person name="Bandaranaike D."/>
            <person name="Bellair M."/>
            <person name="Blankenburg K."/>
            <person name="Chao H."/>
            <person name="Dinh H."/>
            <person name="Doddapaneni H."/>
            <person name="Dugan-Rocha S."/>
            <person name="Elkadiri S."/>
            <person name="Gnanaolivu R."/>
            <person name="Hernandez B."/>
            <person name="Skinner E."/>
            <person name="Javaid M."/>
            <person name="Lee S."/>
            <person name="Li M."/>
            <person name="Ming W."/>
            <person name="Munidasa M."/>
            <person name="Muniz J."/>
            <person name="Nguyen L."/>
            <person name="Hughes D."/>
            <person name="Osuji N."/>
            <person name="Pu L.-L."/>
            <person name="Puazo M."/>
            <person name="Qu C."/>
            <person name="Quiroz J."/>
            <person name="Raj R."/>
            <person name="Weissenberger G."/>
            <person name="Xin Y."/>
            <person name="Zou X."/>
            <person name="Han Y."/>
            <person name="Worley K."/>
            <person name="Muzny D."/>
            <person name="Gibbs R."/>
        </authorList>
    </citation>
    <scope>NUCLEOTIDE SEQUENCE</scope>
    <source>
        <strain evidence="4">Sampled in the wild</strain>
    </source>
</reference>
<dbReference type="Pfam" id="PF25412">
    <property type="entry name" value="zf-C2H2_ZNF592"/>
    <property type="match status" value="1"/>
</dbReference>
<dbReference type="InterPro" id="IPR057356">
    <property type="entry name" value="Znf-C2H2_ZNF592"/>
</dbReference>
<proteinExistence type="predicted"/>
<dbReference type="SMART" id="SM00355">
    <property type="entry name" value="ZnF_C2H2"/>
    <property type="match status" value="11"/>
</dbReference>
<evidence type="ECO:0000313" key="5">
    <source>
        <dbReference type="Proteomes" id="UP000792457"/>
    </source>
</evidence>
<accession>A0A8K0P216</accession>
<protein>
    <recommendedName>
        <fullName evidence="3">C2H2-type domain-containing protein</fullName>
    </recommendedName>
</protein>
<feature type="region of interest" description="Disordered" evidence="2">
    <location>
        <begin position="404"/>
        <end position="425"/>
    </location>
</feature>
<dbReference type="PROSITE" id="PS00028">
    <property type="entry name" value="ZINC_FINGER_C2H2_1"/>
    <property type="match status" value="6"/>
</dbReference>
<keyword evidence="1" id="KW-0862">Zinc</keyword>
<name>A0A8K0P216_LADFU</name>
<feature type="compositionally biased region" description="Polar residues" evidence="2">
    <location>
        <begin position="410"/>
        <end position="425"/>
    </location>
</feature>
<dbReference type="Gene3D" id="3.30.160.60">
    <property type="entry name" value="Classic Zinc Finger"/>
    <property type="match status" value="5"/>
</dbReference>
<dbReference type="InterPro" id="IPR013087">
    <property type="entry name" value="Znf_C2H2_type"/>
</dbReference>
<dbReference type="InterPro" id="IPR036236">
    <property type="entry name" value="Znf_C2H2_sf"/>
</dbReference>
<gene>
    <name evidence="4" type="ORF">J437_LFUL010403</name>
</gene>
<evidence type="ECO:0000256" key="2">
    <source>
        <dbReference type="SAM" id="MobiDB-lite"/>
    </source>
</evidence>
<feature type="domain" description="C2H2-type" evidence="3">
    <location>
        <begin position="294"/>
        <end position="322"/>
    </location>
</feature>
<feature type="domain" description="C2H2-type" evidence="3">
    <location>
        <begin position="776"/>
        <end position="798"/>
    </location>
</feature>
<dbReference type="InterPro" id="IPR045914">
    <property type="entry name" value="Zn532-like"/>
</dbReference>
<dbReference type="PANTHER" id="PTHR47222">
    <property type="entry name" value="ZINC FINGER PROTEIN 532-RELATED"/>
    <property type="match status" value="1"/>
</dbReference>
<dbReference type="GO" id="GO:0008270">
    <property type="term" value="F:zinc ion binding"/>
    <property type="evidence" value="ECO:0007669"/>
    <property type="project" value="UniProtKB-KW"/>
</dbReference>
<feature type="compositionally biased region" description="Polar residues" evidence="2">
    <location>
        <begin position="143"/>
        <end position="162"/>
    </location>
</feature>
<organism evidence="4 5">
    <name type="scientific">Ladona fulva</name>
    <name type="common">Scarce chaser dragonfly</name>
    <name type="synonym">Libellula fulva</name>
    <dbReference type="NCBI Taxonomy" id="123851"/>
    <lineage>
        <taxon>Eukaryota</taxon>
        <taxon>Metazoa</taxon>
        <taxon>Ecdysozoa</taxon>
        <taxon>Arthropoda</taxon>
        <taxon>Hexapoda</taxon>
        <taxon>Insecta</taxon>
        <taxon>Pterygota</taxon>
        <taxon>Palaeoptera</taxon>
        <taxon>Odonata</taxon>
        <taxon>Epiprocta</taxon>
        <taxon>Anisoptera</taxon>
        <taxon>Libelluloidea</taxon>
        <taxon>Libellulidae</taxon>
        <taxon>Ladona</taxon>
    </lineage>
</organism>
<evidence type="ECO:0000256" key="1">
    <source>
        <dbReference type="PROSITE-ProRule" id="PRU00042"/>
    </source>
</evidence>
<comment type="caution">
    <text evidence="4">The sequence shown here is derived from an EMBL/GenBank/DDBJ whole genome shotgun (WGS) entry which is preliminary data.</text>
</comment>
<dbReference type="EMBL" id="KZ308468">
    <property type="protein sequence ID" value="KAG8230152.1"/>
    <property type="molecule type" value="Genomic_DNA"/>
</dbReference>
<feature type="compositionally biased region" description="Basic and acidic residues" evidence="2">
    <location>
        <begin position="119"/>
        <end position="141"/>
    </location>
</feature>
<keyword evidence="5" id="KW-1185">Reference proteome</keyword>
<feature type="region of interest" description="Disordered" evidence="2">
    <location>
        <begin position="107"/>
        <end position="176"/>
    </location>
</feature>
<dbReference type="Pfam" id="PF00096">
    <property type="entry name" value="zf-C2H2"/>
    <property type="match status" value="2"/>
</dbReference>
<dbReference type="Proteomes" id="UP000792457">
    <property type="component" value="Unassembled WGS sequence"/>
</dbReference>
<dbReference type="AlphaFoldDB" id="A0A8K0P216"/>
<evidence type="ECO:0000313" key="4">
    <source>
        <dbReference type="EMBL" id="KAG8230152.1"/>
    </source>
</evidence>
<keyword evidence="1" id="KW-0479">Metal-binding</keyword>
<feature type="domain" description="C2H2-type" evidence="3">
    <location>
        <begin position="706"/>
        <end position="730"/>
    </location>
</feature>
<keyword evidence="1" id="KW-0863">Zinc-finger</keyword>
<evidence type="ECO:0000259" key="3">
    <source>
        <dbReference type="PROSITE" id="PS50157"/>
    </source>
</evidence>
<feature type="domain" description="C2H2-type" evidence="3">
    <location>
        <begin position="206"/>
        <end position="233"/>
    </location>
</feature>
<dbReference type="SUPFAM" id="SSF57667">
    <property type="entry name" value="beta-beta-alpha zinc fingers"/>
    <property type="match status" value="2"/>
</dbReference>
<dbReference type="PANTHER" id="PTHR47222:SF5">
    <property type="entry name" value="LOW QUALITY PROTEIN: ZINC FINGER PROTEIN 532-LIKE"/>
    <property type="match status" value="1"/>
</dbReference>
<feature type="compositionally biased region" description="Polar residues" evidence="2">
    <location>
        <begin position="107"/>
        <end position="117"/>
    </location>
</feature>
<sequence>MTVKSASALPVMSEFEEFYRDQIFSSALPPYKPPAYSELTDKDFHVCLDCGDRFILESSLSFHLSRQSVTISYFCKQCDSRLNFQNRCSLLSHLRLHPNSNERTLSITISPLPVNSNEDNDKRISDKNGDEELSRHEDPASEKGSSSQEENAQISANKSSDVNDLVSELSKTSPTGKPFKCRECDTEVENLKTHFLGDNKPTNPHIKCQTCDHILPTKCNLKAHMRIHLKKYPFVCPDCMKEFAFYELFMVHLRYFCFHLEKCARFKCQGCPGIFPTLTSLEVHLATRHVKPVFKCLACPRAFFEQRLLNDHKLQSHGELKIATKFFEQCQLCPQKLLTKNCLFFHIHEHVMNKNVCFYCYKCSNCKYVTDTKLNFASHRLTCPSSEKDVNAHALAKLAKSSLSGEGENSCLTNTKKSGDNLTNSKKPVAVCHPSHSPSNQSMSESLRQLTNGPALLSKMSTMDKKSQALMMILGQQRNIMRGIIDSGILKQCNWHPKVCLMCQNELTLGQQFARYNCPPNYEGCQKWKDTEDENDFGNLVPKINKSNKKNCMAFNGPSKRSKSPPSSPESSSYLCHICNQSLQINPTFIQNHFRQEHPDVELMSLYPMTYKFDLPKISKVPLEALKFSLKKGKFYQTVTVKARMPAASKKIHQDGKRNLMKLKQSMLQNHNSLMRSWLVCSKCTFKTKSRITYKKHLVSHRPAFHECPECGLSFAAEPSLKKHLILHHGGACVNKKEEKVKENVSKEILEKNAGEELRVGSAVEEFLGDANSDSFSCKVCRKSFDSGSDLQKHFRIHGMAFLLLNKDESVWRKV</sequence>
<reference evidence="4" key="1">
    <citation type="submission" date="2013-04" db="EMBL/GenBank/DDBJ databases">
        <authorList>
            <person name="Qu J."/>
            <person name="Murali S.C."/>
            <person name="Bandaranaike D."/>
            <person name="Bellair M."/>
            <person name="Blankenburg K."/>
            <person name="Chao H."/>
            <person name="Dinh H."/>
            <person name="Doddapaneni H."/>
            <person name="Downs B."/>
            <person name="Dugan-Rocha S."/>
            <person name="Elkadiri S."/>
            <person name="Gnanaolivu R.D."/>
            <person name="Hernandez B."/>
            <person name="Javaid M."/>
            <person name="Jayaseelan J.C."/>
            <person name="Lee S."/>
            <person name="Li M."/>
            <person name="Ming W."/>
            <person name="Munidasa M."/>
            <person name="Muniz J."/>
            <person name="Nguyen L."/>
            <person name="Ongeri F."/>
            <person name="Osuji N."/>
            <person name="Pu L.-L."/>
            <person name="Puazo M."/>
            <person name="Qu C."/>
            <person name="Quiroz J."/>
            <person name="Raj R."/>
            <person name="Weissenberger G."/>
            <person name="Xin Y."/>
            <person name="Zou X."/>
            <person name="Han Y."/>
            <person name="Richards S."/>
            <person name="Worley K."/>
            <person name="Muzny D."/>
            <person name="Gibbs R."/>
        </authorList>
    </citation>
    <scope>NUCLEOTIDE SEQUENCE</scope>
    <source>
        <strain evidence="4">Sampled in the wild</strain>
    </source>
</reference>
<dbReference type="OrthoDB" id="8195941at2759"/>